<dbReference type="GO" id="GO:0005737">
    <property type="term" value="C:cytoplasm"/>
    <property type="evidence" value="ECO:0007669"/>
    <property type="project" value="UniProtKB-UniRule"/>
</dbReference>
<keyword evidence="1" id="KW-0413">Isomerase</keyword>
<feature type="domain" description="MurL C-terminal" evidence="2">
    <location>
        <begin position="331"/>
        <end position="420"/>
    </location>
</feature>
<dbReference type="Pfam" id="PF26298">
    <property type="entry name" value="MurL_epimerase_C"/>
    <property type="match status" value="1"/>
</dbReference>
<comment type="pathway">
    <text evidence="1">Cell wall biogenesis; peptidoglycan biosynthesis.</text>
</comment>
<reference evidence="5" key="1">
    <citation type="submission" date="2019-03" db="EMBL/GenBank/DDBJ databases">
        <title>Complete genome of Methylacidiphilum kamchatkense Kam1.</title>
        <authorList>
            <person name="Kruse T."/>
            <person name="Murarilal Ratnadevi C."/>
            <person name="Erikstad H.-A."/>
            <person name="Birkeland N.-K."/>
        </authorList>
    </citation>
    <scope>NUCLEOTIDE SEQUENCE [LARGE SCALE GENOMIC DNA]</scope>
    <source>
        <strain evidence="5">kam1</strain>
    </source>
</reference>
<dbReference type="GO" id="GO:0071555">
    <property type="term" value="P:cell wall organization"/>
    <property type="evidence" value="ECO:0007669"/>
    <property type="project" value="UniProtKB-KW"/>
</dbReference>
<dbReference type="GO" id="GO:0016855">
    <property type="term" value="F:racemase and epimerase activity, acting on amino acids and derivatives"/>
    <property type="evidence" value="ECO:0007669"/>
    <property type="project" value="UniProtKB-UniRule"/>
</dbReference>
<feature type="domain" description="MurL N-terminal" evidence="3">
    <location>
        <begin position="23"/>
        <end position="308"/>
    </location>
</feature>
<dbReference type="HAMAP" id="MF_02209">
    <property type="entry name" value="MurL"/>
    <property type="match status" value="1"/>
</dbReference>
<dbReference type="Pfam" id="PF26299">
    <property type="entry name" value="MurL_N"/>
    <property type="match status" value="1"/>
</dbReference>
<protein>
    <recommendedName>
        <fullName evidence="1">UDP-N-acetyl-alpha-D-muramoyl-L-alanyl-L-glutamate epimerase</fullName>
        <ecNumber evidence="1">5.1.1.23</ecNumber>
    </recommendedName>
    <alternativeName>
        <fullName evidence="1">UDP-MurNAc-L-Ala-L-Glu epimerase</fullName>
    </alternativeName>
</protein>
<dbReference type="GO" id="GO:0009252">
    <property type="term" value="P:peptidoglycan biosynthetic process"/>
    <property type="evidence" value="ECO:0007669"/>
    <property type="project" value="UniProtKB-UniRule"/>
</dbReference>
<sequence>MLGMEYVPTKSAERNFLQLRKLFPRFVFSRFSSEIRQKTLYVEYEFWTGKDKREAIFFRPYLKIHGLPLDLKNELGKYLDAFLFHIGMIELISYWKATCSPHILIEPAFLSPEQLYWWSKLYWKGLGEFFFQNDIEKTADELMQIECRSQQQFPTVEFPFLEGNILPVGGGKDSFLTLEWLKEQKEKNLCFLLNPVQSQWDTLNYFGYPQNQIVVVERKIDDQLLELNKKGFLNGHTPFSALLAFIGVLLMALHKRKYFITSHESSASQPTIPSKGINHQYSKSYEFEKDFQKYLTDFLCPSFCYFSFLRPLNEIQIARHVSTIPKSVRIFQSCNRNRNSGGWCGHCPKCLFVFLILRPFVPQKELEATFGSDLLENESLFGLLLSLCGEGTHRPFECVGSEEETKAAASLLWYQARKSKKNPPLLIRKLIELYPEFLLTMETLQALYDQTDREHRLPQKFLSILNEKCKIKVLFDD</sequence>
<dbReference type="InterPro" id="IPR058740">
    <property type="entry name" value="MurL_N"/>
</dbReference>
<dbReference type="InterPro" id="IPR043689">
    <property type="entry name" value="MurL"/>
</dbReference>
<keyword evidence="1" id="KW-0131">Cell cycle</keyword>
<keyword evidence="1" id="KW-0961">Cell wall biogenesis/degradation</keyword>
<evidence type="ECO:0000256" key="1">
    <source>
        <dbReference type="HAMAP-Rule" id="MF_02209"/>
    </source>
</evidence>
<evidence type="ECO:0000313" key="5">
    <source>
        <dbReference type="Proteomes" id="UP000315925"/>
    </source>
</evidence>
<dbReference type="EC" id="5.1.1.23" evidence="1"/>
<keyword evidence="1" id="KW-0133">Cell shape</keyword>
<accession>A0A516TPT5</accession>
<dbReference type="Proteomes" id="UP000315925">
    <property type="component" value="Chromosome"/>
</dbReference>
<comment type="function">
    <text evidence="1">Cell wall formation. Catalyzes epimerization of the terminal L-glutamate in UDP-N-acetyl-alpha-D-muramoyl-L-alanyl-L-glutamate.</text>
</comment>
<dbReference type="KEGG" id="mkc:kam1_2042"/>
<dbReference type="InterPro" id="IPR058741">
    <property type="entry name" value="MurL_C"/>
</dbReference>
<dbReference type="AlphaFoldDB" id="A0A516TPT5"/>
<keyword evidence="1" id="KW-0573">Peptidoglycan synthesis</keyword>
<dbReference type="GO" id="GO:0008360">
    <property type="term" value="P:regulation of cell shape"/>
    <property type="evidence" value="ECO:0007669"/>
    <property type="project" value="UniProtKB-KW"/>
</dbReference>
<organism evidence="4 5">
    <name type="scientific">Methylacidiphilum kamchatkense Kam1</name>
    <dbReference type="NCBI Taxonomy" id="1202785"/>
    <lineage>
        <taxon>Bacteria</taxon>
        <taxon>Pseudomonadati</taxon>
        <taxon>Verrucomicrobiota</taxon>
        <taxon>Methylacidiphilae</taxon>
        <taxon>Methylacidiphilales</taxon>
        <taxon>Methylacidiphilaceae</taxon>
        <taxon>Methylacidiphilum (ex Ratnadevi et al. 2023)</taxon>
    </lineage>
</organism>
<keyword evidence="1" id="KW-0132">Cell division</keyword>
<evidence type="ECO:0000313" key="4">
    <source>
        <dbReference type="EMBL" id="QDQ43250.1"/>
    </source>
</evidence>
<comment type="similarity">
    <text evidence="1">Belongs to the MurL family.</text>
</comment>
<dbReference type="EMBL" id="CP037899">
    <property type="protein sequence ID" value="QDQ43250.1"/>
    <property type="molecule type" value="Genomic_DNA"/>
</dbReference>
<dbReference type="GO" id="GO:0051301">
    <property type="term" value="P:cell division"/>
    <property type="evidence" value="ECO:0007669"/>
    <property type="project" value="UniProtKB-KW"/>
</dbReference>
<proteinExistence type="inferred from homology"/>
<evidence type="ECO:0000259" key="2">
    <source>
        <dbReference type="Pfam" id="PF26298"/>
    </source>
</evidence>
<dbReference type="UniPathway" id="UPA00219"/>
<evidence type="ECO:0000259" key="3">
    <source>
        <dbReference type="Pfam" id="PF26299"/>
    </source>
</evidence>
<gene>
    <name evidence="1" type="primary">murL</name>
    <name evidence="4" type="ORF">kam1_2042</name>
</gene>
<name>A0A516TPT5_9BACT</name>
<comment type="catalytic activity">
    <reaction evidence="1">
        <text>UDP-N-acetyl-alpha-D-muramoyl-L-alanyl-L-glutamate + ATP + H2O = UDP-N-acetyl-alpha-D-muramoyl-L-alanyl-D-glutamate + AMP + diphosphate + H(+)</text>
        <dbReference type="Rhea" id="RHEA:58812"/>
        <dbReference type="ChEBI" id="CHEBI:15377"/>
        <dbReference type="ChEBI" id="CHEBI:15378"/>
        <dbReference type="ChEBI" id="CHEBI:30616"/>
        <dbReference type="ChEBI" id="CHEBI:33019"/>
        <dbReference type="ChEBI" id="CHEBI:83900"/>
        <dbReference type="ChEBI" id="CHEBI:142725"/>
        <dbReference type="ChEBI" id="CHEBI:456215"/>
        <dbReference type="EC" id="5.1.1.23"/>
    </reaction>
</comment>